<gene>
    <name evidence="2" type="ORF">BT67DRAFT_309792</name>
</gene>
<evidence type="ECO:0000256" key="1">
    <source>
        <dbReference type="SAM" id="MobiDB-lite"/>
    </source>
</evidence>
<comment type="caution">
    <text evidence="2">The sequence shown here is derived from an EMBL/GenBank/DDBJ whole genome shotgun (WGS) entry which is preliminary data.</text>
</comment>
<evidence type="ECO:0000313" key="3">
    <source>
        <dbReference type="Proteomes" id="UP001304895"/>
    </source>
</evidence>
<evidence type="ECO:0000313" key="2">
    <source>
        <dbReference type="EMBL" id="KAK4134149.1"/>
    </source>
</evidence>
<feature type="compositionally biased region" description="Polar residues" evidence="1">
    <location>
        <begin position="360"/>
        <end position="371"/>
    </location>
</feature>
<protein>
    <submittedName>
        <fullName evidence="2">Uncharacterized protein</fullName>
    </submittedName>
</protein>
<feature type="region of interest" description="Disordered" evidence="1">
    <location>
        <begin position="32"/>
        <end position="57"/>
    </location>
</feature>
<proteinExistence type="predicted"/>
<sequence>MQRHFDSRIASPPIRCPAGAPLSVCTAIIHRPRTGGGRTTTPPPHGSISQTGHSRALRPKTPRLCLQHQEASAELRLDWMCVVYLRQDTGTHGPQVAPLTPRSDRLVCSPRAARAPWSPPSIPSAHPLPVVTTYMIRAVPRSPGTMVPASSDFPRFRPCKIAQKKMRSDGCSTAWWEPPACPRCRPARSRQVCASWEPAASVPRYLATTRAPVVTRGPSRPVGRLTLVHEATQPSQGKWRWMDGAPTSSGPSNAASRLVGGGGTAVANSAERWHPSGTHSGHPFWAARQSAESGPLIPETLTNLAFDMATRVGPVCCASPSPLRRARVFPAGRRSSIHHRAEYSLSWSQGGPQNPPPGQVTPSRRASTNERPVSDLTVDLDFGLCRCPSSRQGHGFGRRAGSGYLGPAYTIHTHQRGRAAAVILPPRPFSPAQLAVRADR</sequence>
<reference evidence="2" key="2">
    <citation type="submission" date="2023-05" db="EMBL/GenBank/DDBJ databases">
        <authorList>
            <consortium name="Lawrence Berkeley National Laboratory"/>
            <person name="Steindorff A."/>
            <person name="Hensen N."/>
            <person name="Bonometti L."/>
            <person name="Westerberg I."/>
            <person name="Brannstrom I.O."/>
            <person name="Guillou S."/>
            <person name="Cros-Aarteil S."/>
            <person name="Calhoun S."/>
            <person name="Haridas S."/>
            <person name="Kuo A."/>
            <person name="Mondo S."/>
            <person name="Pangilinan J."/>
            <person name="Riley R."/>
            <person name="Labutti K."/>
            <person name="Andreopoulos B."/>
            <person name="Lipzen A."/>
            <person name="Chen C."/>
            <person name="Yanf M."/>
            <person name="Daum C."/>
            <person name="Ng V."/>
            <person name="Clum A."/>
            <person name="Ohm R."/>
            <person name="Martin F."/>
            <person name="Silar P."/>
            <person name="Natvig D."/>
            <person name="Lalanne C."/>
            <person name="Gautier V."/>
            <person name="Ament-Velasquez S.L."/>
            <person name="Kruys A."/>
            <person name="Hutchinson M.I."/>
            <person name="Powell A.J."/>
            <person name="Barry K."/>
            <person name="Miller A.N."/>
            <person name="Grigoriev I.V."/>
            <person name="Debuchy R."/>
            <person name="Gladieux P."/>
            <person name="Thoren M.H."/>
            <person name="Johannesson H."/>
        </authorList>
    </citation>
    <scope>NUCLEOTIDE SEQUENCE</scope>
    <source>
        <strain evidence="2">CBS 123565</strain>
    </source>
</reference>
<organism evidence="2 3">
    <name type="scientific">Trichocladium antarcticum</name>
    <dbReference type="NCBI Taxonomy" id="1450529"/>
    <lineage>
        <taxon>Eukaryota</taxon>
        <taxon>Fungi</taxon>
        <taxon>Dikarya</taxon>
        <taxon>Ascomycota</taxon>
        <taxon>Pezizomycotina</taxon>
        <taxon>Sordariomycetes</taxon>
        <taxon>Sordariomycetidae</taxon>
        <taxon>Sordariales</taxon>
        <taxon>Chaetomiaceae</taxon>
        <taxon>Trichocladium</taxon>
    </lineage>
</organism>
<dbReference type="Proteomes" id="UP001304895">
    <property type="component" value="Unassembled WGS sequence"/>
</dbReference>
<feature type="region of interest" description="Disordered" evidence="1">
    <location>
        <begin position="344"/>
        <end position="373"/>
    </location>
</feature>
<name>A0AAN6UJY6_9PEZI</name>
<reference evidence="2" key="1">
    <citation type="journal article" date="2023" name="Mol. Phylogenet. Evol.">
        <title>Genome-scale phylogeny and comparative genomics of the fungal order Sordariales.</title>
        <authorList>
            <person name="Hensen N."/>
            <person name="Bonometti L."/>
            <person name="Westerberg I."/>
            <person name="Brannstrom I.O."/>
            <person name="Guillou S."/>
            <person name="Cros-Aarteil S."/>
            <person name="Calhoun S."/>
            <person name="Haridas S."/>
            <person name="Kuo A."/>
            <person name="Mondo S."/>
            <person name="Pangilinan J."/>
            <person name="Riley R."/>
            <person name="LaButti K."/>
            <person name="Andreopoulos B."/>
            <person name="Lipzen A."/>
            <person name="Chen C."/>
            <person name="Yan M."/>
            <person name="Daum C."/>
            <person name="Ng V."/>
            <person name="Clum A."/>
            <person name="Steindorff A."/>
            <person name="Ohm R.A."/>
            <person name="Martin F."/>
            <person name="Silar P."/>
            <person name="Natvig D.O."/>
            <person name="Lalanne C."/>
            <person name="Gautier V."/>
            <person name="Ament-Velasquez S.L."/>
            <person name="Kruys A."/>
            <person name="Hutchinson M.I."/>
            <person name="Powell A.J."/>
            <person name="Barry K."/>
            <person name="Miller A.N."/>
            <person name="Grigoriev I.V."/>
            <person name="Debuchy R."/>
            <person name="Gladieux P."/>
            <person name="Hiltunen Thoren M."/>
            <person name="Johannesson H."/>
        </authorList>
    </citation>
    <scope>NUCLEOTIDE SEQUENCE</scope>
    <source>
        <strain evidence="2">CBS 123565</strain>
    </source>
</reference>
<accession>A0AAN6UJY6</accession>
<keyword evidence="3" id="KW-1185">Reference proteome</keyword>
<dbReference type="AlphaFoldDB" id="A0AAN6UJY6"/>
<dbReference type="EMBL" id="MU853409">
    <property type="protein sequence ID" value="KAK4134149.1"/>
    <property type="molecule type" value="Genomic_DNA"/>
</dbReference>